<reference evidence="2" key="2">
    <citation type="journal article" date="2019" name="IMA Fungus">
        <title>Genome sequencing and comparison of five Tilletia species to identify candidate genes for the detection of regulated species infecting wheat.</title>
        <authorList>
            <person name="Nguyen H.D.T."/>
            <person name="Sultana T."/>
            <person name="Kesanakurti P."/>
            <person name="Hambleton S."/>
        </authorList>
    </citation>
    <scope>NUCLEOTIDE SEQUENCE</scope>
    <source>
        <strain evidence="2">DAOMC 236426</strain>
    </source>
</reference>
<accession>A0A8X7MHV8</accession>
<gene>
    <name evidence="2" type="ORF">A4X06_0g9766</name>
</gene>
<protein>
    <submittedName>
        <fullName evidence="2">Uncharacterized protein</fullName>
    </submittedName>
</protein>
<evidence type="ECO:0000313" key="3">
    <source>
        <dbReference type="Proteomes" id="UP000077684"/>
    </source>
</evidence>
<feature type="non-terminal residue" evidence="2">
    <location>
        <position position="257"/>
    </location>
</feature>
<comment type="caution">
    <text evidence="2">The sequence shown here is derived from an EMBL/GenBank/DDBJ whole genome shotgun (WGS) entry which is preliminary data.</text>
</comment>
<dbReference type="AlphaFoldDB" id="A0A8X7MHV8"/>
<proteinExistence type="predicted"/>
<keyword evidence="3" id="KW-1185">Reference proteome</keyword>
<name>A0A8X7MHV8_9BASI</name>
<sequence>MSKIHAGIGVHAGIVVRTSKHDLDIHHDHHRHHHFKPHSTSSMNAPQYSQQMAALDSIDPDLLLTHPAVMARMAELQQQSAAVPQASPLPPPPSQLVPPPPLQLFQAPPHPPFQPVPMTPSVSSVSASSALTSSSDPTHTPAYIAARSQDPRTMVWTREIAKEKAKLRKKDDRYSKDDVMRDQTGNELGSERIATIETVTRLACAAIDEHDFDPPIAPQDRTFRRLKSASLELLVRIAKKLEGQCPELSYCDHHFKA</sequence>
<dbReference type="Proteomes" id="UP000077684">
    <property type="component" value="Unassembled WGS sequence"/>
</dbReference>
<evidence type="ECO:0000256" key="1">
    <source>
        <dbReference type="SAM" id="MobiDB-lite"/>
    </source>
</evidence>
<feature type="region of interest" description="Disordered" evidence="1">
    <location>
        <begin position="79"/>
        <end position="141"/>
    </location>
</feature>
<dbReference type="EMBL" id="LWDE02003307">
    <property type="protein sequence ID" value="KAE8235768.1"/>
    <property type="molecule type" value="Genomic_DNA"/>
</dbReference>
<feature type="compositionally biased region" description="Low complexity" evidence="1">
    <location>
        <begin position="121"/>
        <end position="135"/>
    </location>
</feature>
<organism evidence="2 3">
    <name type="scientific">Tilletia controversa</name>
    <name type="common">dwarf bunt fungus</name>
    <dbReference type="NCBI Taxonomy" id="13291"/>
    <lineage>
        <taxon>Eukaryota</taxon>
        <taxon>Fungi</taxon>
        <taxon>Dikarya</taxon>
        <taxon>Basidiomycota</taxon>
        <taxon>Ustilaginomycotina</taxon>
        <taxon>Exobasidiomycetes</taxon>
        <taxon>Tilletiales</taxon>
        <taxon>Tilletiaceae</taxon>
        <taxon>Tilletia</taxon>
    </lineage>
</organism>
<evidence type="ECO:0000313" key="2">
    <source>
        <dbReference type="EMBL" id="KAE8235768.1"/>
    </source>
</evidence>
<reference evidence="2" key="1">
    <citation type="submission" date="2016-04" db="EMBL/GenBank/DDBJ databases">
        <authorList>
            <person name="Nguyen H.D."/>
            <person name="Samba Siva P."/>
            <person name="Cullis J."/>
            <person name="Levesque C.A."/>
            <person name="Hambleton S."/>
        </authorList>
    </citation>
    <scope>NUCLEOTIDE SEQUENCE</scope>
    <source>
        <strain evidence="2">DAOMC 236426</strain>
    </source>
</reference>
<feature type="compositionally biased region" description="Pro residues" evidence="1">
    <location>
        <begin position="87"/>
        <end position="118"/>
    </location>
</feature>